<feature type="compositionally biased region" description="Polar residues" evidence="1">
    <location>
        <begin position="162"/>
        <end position="188"/>
    </location>
</feature>
<evidence type="ECO:0000256" key="1">
    <source>
        <dbReference type="SAM" id="MobiDB-lite"/>
    </source>
</evidence>
<protein>
    <submittedName>
        <fullName evidence="2">Uncharacterized protein</fullName>
    </submittedName>
</protein>
<gene>
    <name evidence="2" type="ORF">MCOR_21045</name>
</gene>
<proteinExistence type="predicted"/>
<reference evidence="2 3" key="1">
    <citation type="submission" date="2020-06" db="EMBL/GenBank/DDBJ databases">
        <authorList>
            <person name="Li R."/>
            <person name="Bekaert M."/>
        </authorList>
    </citation>
    <scope>NUCLEOTIDE SEQUENCE [LARGE SCALE GENOMIC DNA]</scope>
    <source>
        <strain evidence="3">wild</strain>
    </source>
</reference>
<keyword evidence="3" id="KW-1185">Reference proteome</keyword>
<name>A0A6J8BRQ2_MYTCO</name>
<evidence type="ECO:0000313" key="2">
    <source>
        <dbReference type="EMBL" id="CAC5385504.1"/>
    </source>
</evidence>
<accession>A0A6J8BRQ2</accession>
<evidence type="ECO:0000313" key="3">
    <source>
        <dbReference type="Proteomes" id="UP000507470"/>
    </source>
</evidence>
<dbReference type="OrthoDB" id="8915690at2759"/>
<dbReference type="AlphaFoldDB" id="A0A6J8BRQ2"/>
<organism evidence="2 3">
    <name type="scientific">Mytilus coruscus</name>
    <name type="common">Sea mussel</name>
    <dbReference type="NCBI Taxonomy" id="42192"/>
    <lineage>
        <taxon>Eukaryota</taxon>
        <taxon>Metazoa</taxon>
        <taxon>Spiralia</taxon>
        <taxon>Lophotrochozoa</taxon>
        <taxon>Mollusca</taxon>
        <taxon>Bivalvia</taxon>
        <taxon>Autobranchia</taxon>
        <taxon>Pteriomorphia</taxon>
        <taxon>Mytilida</taxon>
        <taxon>Mytiloidea</taxon>
        <taxon>Mytilidae</taxon>
        <taxon>Mytilinae</taxon>
        <taxon>Mytilus</taxon>
    </lineage>
</organism>
<feature type="region of interest" description="Disordered" evidence="1">
    <location>
        <begin position="162"/>
        <end position="210"/>
    </location>
</feature>
<dbReference type="Proteomes" id="UP000507470">
    <property type="component" value="Unassembled WGS sequence"/>
</dbReference>
<sequence>MKRMETSMEKRLDGLKQDFLTVSARVKTLENQSSDFNKKLSDCEISCQGVSNLFDQLGIDYRIEFGNVHRSRTKGDNRRAPIVARLLYHRNLEYVLGNATRLKGKPYGIREQFPHEIDQKRKDLYPVLKQAKQQNRQASLVRDRLYIDNQLYIPDTVLENSRTELTGSSSTNHDTSPKGSYSSDTPPSKRQRHGPSPRPPHANAPPNSSR</sequence>
<dbReference type="EMBL" id="CACVKT020003726">
    <property type="protein sequence ID" value="CAC5385504.1"/>
    <property type="molecule type" value="Genomic_DNA"/>
</dbReference>